<dbReference type="InterPro" id="IPR027417">
    <property type="entry name" value="P-loop_NTPase"/>
</dbReference>
<dbReference type="PANTHER" id="PTHR10513">
    <property type="entry name" value="DEOXYNUCLEOSIDE KINASE"/>
    <property type="match status" value="1"/>
</dbReference>
<dbReference type="RefSeq" id="WP_088571102.1">
    <property type="nucleotide sequence ID" value="NZ_FYEK01000027.1"/>
</dbReference>
<dbReference type="GO" id="GO:0019136">
    <property type="term" value="F:deoxynucleoside kinase activity"/>
    <property type="evidence" value="ECO:0007669"/>
    <property type="project" value="TreeGrafter"/>
</dbReference>
<reference evidence="3" key="1">
    <citation type="submission" date="2017-06" db="EMBL/GenBank/DDBJ databases">
        <authorList>
            <person name="Varghese N."/>
            <person name="Submissions S."/>
        </authorList>
    </citation>
    <scope>NUCLEOTIDE SEQUENCE [LARGE SCALE GENOMIC DNA]</scope>
    <source>
        <strain evidence="3">JAD2</strain>
    </source>
</reference>
<dbReference type="Gene3D" id="3.40.50.300">
    <property type="entry name" value="P-loop containing nucleotide triphosphate hydrolases"/>
    <property type="match status" value="1"/>
</dbReference>
<dbReference type="AlphaFoldDB" id="A0A212QY90"/>
<keyword evidence="2" id="KW-0808">Transferase</keyword>
<dbReference type="CDD" id="cd01673">
    <property type="entry name" value="dNK"/>
    <property type="match status" value="1"/>
</dbReference>
<dbReference type="OrthoDB" id="9774907at2"/>
<dbReference type="PANTHER" id="PTHR10513:SF46">
    <property type="entry name" value="DEOXYGUANOSINE KINASE"/>
    <property type="match status" value="1"/>
</dbReference>
<accession>A0A212QY90</accession>
<evidence type="ECO:0000313" key="3">
    <source>
        <dbReference type="Proteomes" id="UP000197025"/>
    </source>
</evidence>
<keyword evidence="2" id="KW-0418">Kinase</keyword>
<evidence type="ECO:0000313" key="2">
    <source>
        <dbReference type="EMBL" id="SNB64672.1"/>
    </source>
</evidence>
<sequence length="273" mass="31368">MPHWFLAIEGVIGVGKTTLARMLAPALQARPLLERFEENPFLLYFYQDRARYAFPTQIFFLLSRYRQHQELAAHLEHGPVISDYMFAKDRLFARLNLTGDELALYEQLHQALAEKIPTPTLVLYLRADTDTLMARIALRDRPYERGMDRGYIERLRLAYEAFFATYPGPFLIIDATRNFVQDETVFQEILDQVRGALGLGPAPQPLPIFPAPRPAPPPSPDPLLQAWSDLTRTLEALQQALRRTPRDPVRIAQLIETCRTQLERISEKVKLAT</sequence>
<dbReference type="InterPro" id="IPR031314">
    <property type="entry name" value="DNK_dom"/>
</dbReference>
<dbReference type="Pfam" id="PF01712">
    <property type="entry name" value="dNK"/>
    <property type="match status" value="1"/>
</dbReference>
<gene>
    <name evidence="2" type="ORF">SAMN02746019_00008510</name>
</gene>
<dbReference type="Proteomes" id="UP000197025">
    <property type="component" value="Unassembled WGS sequence"/>
</dbReference>
<dbReference type="GO" id="GO:0005737">
    <property type="term" value="C:cytoplasm"/>
    <property type="evidence" value="ECO:0007669"/>
    <property type="project" value="TreeGrafter"/>
</dbReference>
<feature type="domain" description="Deoxynucleoside kinase" evidence="1">
    <location>
        <begin position="6"/>
        <end position="194"/>
    </location>
</feature>
<dbReference type="SUPFAM" id="SSF52540">
    <property type="entry name" value="P-loop containing nucleoside triphosphate hydrolases"/>
    <property type="match status" value="1"/>
</dbReference>
<dbReference type="InParanoid" id="A0A212QY90"/>
<evidence type="ECO:0000259" key="1">
    <source>
        <dbReference type="Pfam" id="PF01712"/>
    </source>
</evidence>
<dbReference type="InterPro" id="IPR050566">
    <property type="entry name" value="Deoxyribonucleoside_kinase"/>
</dbReference>
<proteinExistence type="predicted"/>
<name>A0A212QY90_9CHLR</name>
<keyword evidence="3" id="KW-1185">Reference proteome</keyword>
<protein>
    <submittedName>
        <fullName evidence="2">Deoxyadenosine/deoxycytidine kinase</fullName>
    </submittedName>
</protein>
<dbReference type="EMBL" id="FYEK01000027">
    <property type="protein sequence ID" value="SNB64672.1"/>
    <property type="molecule type" value="Genomic_DNA"/>
</dbReference>
<organism evidence="2 3">
    <name type="scientific">Thermoflexus hugenholtzii JAD2</name>
    <dbReference type="NCBI Taxonomy" id="877466"/>
    <lineage>
        <taxon>Bacteria</taxon>
        <taxon>Bacillati</taxon>
        <taxon>Chloroflexota</taxon>
        <taxon>Thermoflexia</taxon>
        <taxon>Thermoflexales</taxon>
        <taxon>Thermoflexaceae</taxon>
        <taxon>Thermoflexus</taxon>
    </lineage>
</organism>